<dbReference type="AlphaFoldDB" id="A0ABD2WRP1"/>
<protein>
    <submittedName>
        <fullName evidence="1">Uncharacterized protein</fullName>
    </submittedName>
</protein>
<organism evidence="1 2">
    <name type="scientific">Trichogramma kaykai</name>
    <dbReference type="NCBI Taxonomy" id="54128"/>
    <lineage>
        <taxon>Eukaryota</taxon>
        <taxon>Metazoa</taxon>
        <taxon>Ecdysozoa</taxon>
        <taxon>Arthropoda</taxon>
        <taxon>Hexapoda</taxon>
        <taxon>Insecta</taxon>
        <taxon>Pterygota</taxon>
        <taxon>Neoptera</taxon>
        <taxon>Endopterygota</taxon>
        <taxon>Hymenoptera</taxon>
        <taxon>Apocrita</taxon>
        <taxon>Proctotrupomorpha</taxon>
        <taxon>Chalcidoidea</taxon>
        <taxon>Trichogrammatidae</taxon>
        <taxon>Trichogramma</taxon>
    </lineage>
</organism>
<evidence type="ECO:0000313" key="1">
    <source>
        <dbReference type="EMBL" id="KAL3395555.1"/>
    </source>
</evidence>
<reference evidence="1 2" key="1">
    <citation type="journal article" date="2024" name="bioRxiv">
        <title>A reference genome for Trichogramma kaykai: A tiny desert-dwelling parasitoid wasp with competing sex-ratio distorters.</title>
        <authorList>
            <person name="Culotta J."/>
            <person name="Lindsey A.R."/>
        </authorList>
    </citation>
    <scope>NUCLEOTIDE SEQUENCE [LARGE SCALE GENOMIC DNA]</scope>
    <source>
        <strain evidence="1 2">KSX58</strain>
    </source>
</reference>
<proteinExistence type="predicted"/>
<evidence type="ECO:0000313" key="2">
    <source>
        <dbReference type="Proteomes" id="UP001627154"/>
    </source>
</evidence>
<accession>A0ABD2WRP1</accession>
<keyword evidence="2" id="KW-1185">Reference proteome</keyword>
<name>A0ABD2WRP1_9HYME</name>
<dbReference type="Proteomes" id="UP001627154">
    <property type="component" value="Unassembled WGS sequence"/>
</dbReference>
<gene>
    <name evidence="1" type="ORF">TKK_010379</name>
</gene>
<sequence length="88" mass="10090">MNAKLPENIIYYISKFRLKIAQIIAAKVSACIGARSRSSSSMGPIYLYIYRKRDELGPKTRFMTPSTNVESFFDIGQRKGRRKQRVGI</sequence>
<comment type="caution">
    <text evidence="1">The sequence shown here is derived from an EMBL/GenBank/DDBJ whole genome shotgun (WGS) entry which is preliminary data.</text>
</comment>
<dbReference type="EMBL" id="JBJJXI010000080">
    <property type="protein sequence ID" value="KAL3395555.1"/>
    <property type="molecule type" value="Genomic_DNA"/>
</dbReference>